<dbReference type="OrthoDB" id="4309038at2"/>
<reference evidence="2" key="1">
    <citation type="submission" date="2016-10" db="EMBL/GenBank/DDBJ databases">
        <authorList>
            <person name="Varghese N."/>
            <person name="Submissions S."/>
        </authorList>
    </citation>
    <scope>NUCLEOTIDE SEQUENCE [LARGE SCALE GENOMIC DNA]</scope>
    <source>
        <strain evidence="2">CGMCC 4.3525</strain>
    </source>
</reference>
<dbReference type="AlphaFoldDB" id="A0A1H9VB76"/>
<dbReference type="EMBL" id="FOFR01000025">
    <property type="protein sequence ID" value="SES18932.1"/>
    <property type="molecule type" value="Genomic_DNA"/>
</dbReference>
<name>A0A1H9VB76_9PSEU</name>
<proteinExistence type="predicted"/>
<dbReference type="RefSeq" id="WP_089959707.1">
    <property type="nucleotide sequence ID" value="NZ_FOFR01000025.1"/>
</dbReference>
<sequence length="88" mass="9515">MDKLGFFEVVDVVETDRTAGLGIQGASGFVLGIAEEDDYLGYLIVVDGETYNVQPPDVRGTGRHVPRESFYRGAAITVAPEEYSDSEG</sequence>
<gene>
    <name evidence="1" type="ORF">SAMN05216188_12587</name>
</gene>
<evidence type="ECO:0000313" key="1">
    <source>
        <dbReference type="EMBL" id="SES18932.1"/>
    </source>
</evidence>
<dbReference type="Proteomes" id="UP000199352">
    <property type="component" value="Unassembled WGS sequence"/>
</dbReference>
<protein>
    <recommendedName>
        <fullName evidence="3">Immunity protein 31</fullName>
    </recommendedName>
</protein>
<evidence type="ECO:0000313" key="2">
    <source>
        <dbReference type="Proteomes" id="UP000199352"/>
    </source>
</evidence>
<organism evidence="1 2">
    <name type="scientific">Lentzea xinjiangensis</name>
    <dbReference type="NCBI Taxonomy" id="402600"/>
    <lineage>
        <taxon>Bacteria</taxon>
        <taxon>Bacillati</taxon>
        <taxon>Actinomycetota</taxon>
        <taxon>Actinomycetes</taxon>
        <taxon>Pseudonocardiales</taxon>
        <taxon>Pseudonocardiaceae</taxon>
        <taxon>Lentzea</taxon>
    </lineage>
</organism>
<accession>A0A1H9VB76</accession>
<evidence type="ECO:0008006" key="3">
    <source>
        <dbReference type="Google" id="ProtNLM"/>
    </source>
</evidence>
<keyword evidence="2" id="KW-1185">Reference proteome</keyword>